<sequence>MAEIGTSSQYNIHVHSEAVMIFCNSSLHLFQQFFDMPTKLRSPMLFLQRLMLEQFDESE</sequence>
<comment type="caution">
    <text evidence="1">The sequence shown here is derived from an EMBL/GenBank/DDBJ whole genome shotgun (WGS) entry which is preliminary data.</text>
</comment>
<accession>A0AAD5MNC2</accession>
<evidence type="ECO:0000313" key="2">
    <source>
        <dbReference type="Proteomes" id="UP001196413"/>
    </source>
</evidence>
<proteinExistence type="predicted"/>
<dbReference type="EMBL" id="JAHQIW010004255">
    <property type="protein sequence ID" value="KAJ1361685.1"/>
    <property type="molecule type" value="Genomic_DNA"/>
</dbReference>
<organism evidence="1 2">
    <name type="scientific">Parelaphostrongylus tenuis</name>
    <name type="common">Meningeal worm</name>
    <dbReference type="NCBI Taxonomy" id="148309"/>
    <lineage>
        <taxon>Eukaryota</taxon>
        <taxon>Metazoa</taxon>
        <taxon>Ecdysozoa</taxon>
        <taxon>Nematoda</taxon>
        <taxon>Chromadorea</taxon>
        <taxon>Rhabditida</taxon>
        <taxon>Rhabditina</taxon>
        <taxon>Rhabditomorpha</taxon>
        <taxon>Strongyloidea</taxon>
        <taxon>Metastrongylidae</taxon>
        <taxon>Parelaphostrongylus</taxon>
    </lineage>
</organism>
<evidence type="ECO:0000313" key="1">
    <source>
        <dbReference type="EMBL" id="KAJ1361685.1"/>
    </source>
</evidence>
<reference evidence="1" key="1">
    <citation type="submission" date="2021-06" db="EMBL/GenBank/DDBJ databases">
        <title>Parelaphostrongylus tenuis whole genome reference sequence.</title>
        <authorList>
            <person name="Garwood T.J."/>
            <person name="Larsen P.A."/>
            <person name="Fountain-Jones N.M."/>
            <person name="Garbe J.R."/>
            <person name="Macchietto M.G."/>
            <person name="Kania S.A."/>
            <person name="Gerhold R.W."/>
            <person name="Richards J.E."/>
            <person name="Wolf T.M."/>
        </authorList>
    </citation>
    <scope>NUCLEOTIDE SEQUENCE</scope>
    <source>
        <strain evidence="1">MNPRO001-30</strain>
        <tissue evidence="1">Meninges</tissue>
    </source>
</reference>
<dbReference type="AlphaFoldDB" id="A0AAD5MNC2"/>
<dbReference type="Proteomes" id="UP001196413">
    <property type="component" value="Unassembled WGS sequence"/>
</dbReference>
<protein>
    <submittedName>
        <fullName evidence="1">Uncharacterized protein</fullName>
    </submittedName>
</protein>
<gene>
    <name evidence="1" type="ORF">KIN20_020991</name>
</gene>
<name>A0AAD5MNC2_PARTN</name>
<keyword evidence="2" id="KW-1185">Reference proteome</keyword>